<dbReference type="InterPro" id="IPR023214">
    <property type="entry name" value="HAD_sf"/>
</dbReference>
<keyword evidence="3 10" id="KW-0479">Metal-binding</keyword>
<evidence type="ECO:0000256" key="8">
    <source>
        <dbReference type="PIRSR" id="PIRSR004682-1"/>
    </source>
</evidence>
<comment type="cofactor">
    <cofactor evidence="10">
        <name>Zn(2+)</name>
        <dbReference type="ChEBI" id="CHEBI:29105"/>
    </cofactor>
</comment>
<feature type="active site" description="Proton donor" evidence="8">
    <location>
        <position position="10"/>
    </location>
</feature>
<evidence type="ECO:0000256" key="7">
    <source>
        <dbReference type="PIRNR" id="PIRNR004682"/>
    </source>
</evidence>
<dbReference type="PANTHER" id="PTHR42891">
    <property type="entry name" value="D-GLYCERO-BETA-D-MANNO-HEPTOSE-1,7-BISPHOSPHATE 7-PHOSPHATASE"/>
    <property type="match status" value="1"/>
</dbReference>
<evidence type="ECO:0000256" key="6">
    <source>
        <dbReference type="ARBA" id="ARBA00031828"/>
    </source>
</evidence>
<feature type="site" description="Stabilizes the phosphoryl group" evidence="9">
    <location>
        <position position="65"/>
    </location>
</feature>
<dbReference type="GO" id="GO:0016791">
    <property type="term" value="F:phosphatase activity"/>
    <property type="evidence" value="ECO:0007669"/>
    <property type="project" value="InterPro"/>
</dbReference>
<organism evidence="11 12">
    <name type="scientific">Candidatus Giovannonibacteria bacterium GW2011_GWA2_44_26</name>
    <dbReference type="NCBI Taxonomy" id="1618648"/>
    <lineage>
        <taxon>Bacteria</taxon>
        <taxon>Candidatus Giovannoniibacteriota</taxon>
    </lineage>
</organism>
<accession>A0A0G1IXL2</accession>
<gene>
    <name evidence="11" type="ORF">UW55_C0001G0016</name>
</gene>
<protein>
    <recommendedName>
        <fullName evidence="6 7">D,D-heptose 1,7-bisphosphate phosphatase</fullName>
        <ecNumber evidence="7">3.1.3.-</ecNumber>
    </recommendedName>
</protein>
<evidence type="ECO:0000256" key="3">
    <source>
        <dbReference type="ARBA" id="ARBA00022723"/>
    </source>
</evidence>
<comment type="similarity">
    <text evidence="7">Belongs to the gmhB family.</text>
</comment>
<keyword evidence="4 7" id="KW-0378">Hydrolase</keyword>
<comment type="caution">
    <text evidence="11">The sequence shown here is derived from an EMBL/GenBank/DDBJ whole genome shotgun (WGS) entry which is preliminary data.</text>
</comment>
<dbReference type="EMBL" id="LCIT01000001">
    <property type="protein sequence ID" value="KKT63723.1"/>
    <property type="molecule type" value="Genomic_DNA"/>
</dbReference>
<dbReference type="Gene3D" id="3.40.50.1000">
    <property type="entry name" value="HAD superfamily/HAD-like"/>
    <property type="match status" value="1"/>
</dbReference>
<dbReference type="InterPro" id="IPR004446">
    <property type="entry name" value="Heptose_bisP_phosphatase"/>
</dbReference>
<dbReference type="InterPro" id="IPR006549">
    <property type="entry name" value="HAD-SF_hydro_IIIA"/>
</dbReference>
<keyword evidence="10" id="KW-0460">Magnesium</keyword>
<dbReference type="EC" id="3.1.3.-" evidence="7"/>
<dbReference type="Proteomes" id="UP000033945">
    <property type="component" value="Unassembled WGS sequence"/>
</dbReference>
<evidence type="ECO:0000256" key="9">
    <source>
        <dbReference type="PIRSR" id="PIRSR004682-3"/>
    </source>
</evidence>
<feature type="binding site" evidence="10">
    <location>
        <position position="100"/>
    </location>
    <ligand>
        <name>Zn(2+)</name>
        <dbReference type="ChEBI" id="CHEBI:29105"/>
    </ligand>
</feature>
<evidence type="ECO:0000256" key="4">
    <source>
        <dbReference type="ARBA" id="ARBA00022801"/>
    </source>
</evidence>
<dbReference type="GO" id="GO:0005737">
    <property type="term" value="C:cytoplasm"/>
    <property type="evidence" value="ECO:0007669"/>
    <property type="project" value="UniProtKB-SubCell"/>
</dbReference>
<evidence type="ECO:0000256" key="2">
    <source>
        <dbReference type="ARBA" id="ARBA00022490"/>
    </source>
</evidence>
<dbReference type="InterPro" id="IPR006543">
    <property type="entry name" value="Histidinol-phos"/>
</dbReference>
<dbReference type="GO" id="GO:0046872">
    <property type="term" value="F:metal ion binding"/>
    <property type="evidence" value="ECO:0007669"/>
    <property type="project" value="UniProtKB-KW"/>
</dbReference>
<proteinExistence type="inferred from homology"/>
<feature type="binding site" evidence="10">
    <location>
        <position position="106"/>
    </location>
    <ligand>
        <name>Zn(2+)</name>
        <dbReference type="ChEBI" id="CHEBI:29105"/>
    </ligand>
</feature>
<evidence type="ECO:0000256" key="1">
    <source>
        <dbReference type="ARBA" id="ARBA00004496"/>
    </source>
</evidence>
<dbReference type="Pfam" id="PF13242">
    <property type="entry name" value="Hydrolase_like"/>
    <property type="match status" value="1"/>
</dbReference>
<evidence type="ECO:0000313" key="12">
    <source>
        <dbReference type="Proteomes" id="UP000033945"/>
    </source>
</evidence>
<dbReference type="GO" id="GO:0005975">
    <property type="term" value="P:carbohydrate metabolic process"/>
    <property type="evidence" value="ECO:0007669"/>
    <property type="project" value="InterPro"/>
</dbReference>
<keyword evidence="5 7" id="KW-0119">Carbohydrate metabolism</keyword>
<feature type="binding site" evidence="10">
    <location>
        <position position="98"/>
    </location>
    <ligand>
        <name>Zn(2+)</name>
        <dbReference type="ChEBI" id="CHEBI:29105"/>
    </ligand>
</feature>
<feature type="active site" description="Nucleophile" evidence="8">
    <location>
        <position position="8"/>
    </location>
</feature>
<dbReference type="PANTHER" id="PTHR42891:SF1">
    <property type="entry name" value="D-GLYCERO-BETA-D-MANNO-HEPTOSE-1,7-BISPHOSPHATE 7-PHOSPHATASE"/>
    <property type="match status" value="1"/>
</dbReference>
<feature type="binding site" evidence="10">
    <location>
        <position position="135"/>
    </location>
    <ligand>
        <name>Mg(2+)</name>
        <dbReference type="ChEBI" id="CHEBI:18420"/>
    </ligand>
</feature>
<name>A0A0G1IXL2_9BACT</name>
<dbReference type="AlphaFoldDB" id="A0A0G1IXL2"/>
<feature type="site" description="Contributes to substrate recognition" evidence="9">
    <location>
        <position position="109"/>
    </location>
</feature>
<dbReference type="InterPro" id="IPR006439">
    <property type="entry name" value="HAD-SF_hydro_IA"/>
</dbReference>
<feature type="binding site" evidence="10">
    <location>
        <position position="108"/>
    </location>
    <ligand>
        <name>Zn(2+)</name>
        <dbReference type="ChEBI" id="CHEBI:29105"/>
    </ligand>
</feature>
<evidence type="ECO:0000313" key="11">
    <source>
        <dbReference type="EMBL" id="KKT63723.1"/>
    </source>
</evidence>
<keyword evidence="2 7" id="KW-0963">Cytoplasm</keyword>
<comment type="cofactor">
    <cofactor evidence="10">
        <name>Mg(2+)</name>
        <dbReference type="ChEBI" id="CHEBI:18420"/>
    </cofactor>
</comment>
<dbReference type="PIRSF" id="PIRSF004682">
    <property type="entry name" value="GmhB"/>
    <property type="match status" value="1"/>
</dbReference>
<evidence type="ECO:0000256" key="5">
    <source>
        <dbReference type="ARBA" id="ARBA00023277"/>
    </source>
</evidence>
<evidence type="ECO:0000256" key="10">
    <source>
        <dbReference type="PIRSR" id="PIRSR004682-4"/>
    </source>
</evidence>
<dbReference type="InterPro" id="IPR036412">
    <property type="entry name" value="HAD-like_sf"/>
</dbReference>
<sequence length="180" mass="20319">MRRAVFLDRDGVINDTVDRGENFFVKGKQVRWTAPYSYGEFKFKSGVAESLKKFGELGFLRIIVTNQPDVKYGFISKKEYDLIMSDLQSLPLDDIFVCLHARDDGCECRKPKPGMIVEAAKKWGIDLGKSLMIGDAEIDMDAGKAVGLRTILMDYEHNKDVAADVRVKNLSEAVKYIKTI</sequence>
<dbReference type="SUPFAM" id="SSF56784">
    <property type="entry name" value="HAD-like"/>
    <property type="match status" value="1"/>
</dbReference>
<feature type="site" description="Contributes to substrate recognition" evidence="9">
    <location>
        <position position="110"/>
    </location>
</feature>
<comment type="subcellular location">
    <subcellularLocation>
        <location evidence="1 7">Cytoplasm</location>
    </subcellularLocation>
</comment>
<keyword evidence="10" id="KW-0862">Zinc</keyword>
<feature type="binding site" evidence="10">
    <location>
        <position position="10"/>
    </location>
    <ligand>
        <name>Mg(2+)</name>
        <dbReference type="ChEBI" id="CHEBI:18420"/>
    </ligand>
</feature>
<reference evidence="11 12" key="1">
    <citation type="journal article" date="2015" name="Nature">
        <title>rRNA introns, odd ribosomes, and small enigmatic genomes across a large radiation of phyla.</title>
        <authorList>
            <person name="Brown C.T."/>
            <person name="Hug L.A."/>
            <person name="Thomas B.C."/>
            <person name="Sharon I."/>
            <person name="Castelle C.J."/>
            <person name="Singh A."/>
            <person name="Wilkins M.J."/>
            <person name="Williams K.H."/>
            <person name="Banfield J.F."/>
        </authorList>
    </citation>
    <scope>NUCLEOTIDE SEQUENCE [LARGE SCALE GENOMIC DNA]</scope>
</reference>
<dbReference type="NCBIfam" id="TIGR01662">
    <property type="entry name" value="HAD-SF-IIIA"/>
    <property type="match status" value="1"/>
</dbReference>
<feature type="binding site" evidence="10">
    <location>
        <position position="8"/>
    </location>
    <ligand>
        <name>Mg(2+)</name>
        <dbReference type="ChEBI" id="CHEBI:18420"/>
    </ligand>
</feature>
<dbReference type="NCBIfam" id="TIGR01656">
    <property type="entry name" value="Histidinol-ppas"/>
    <property type="match status" value="1"/>
</dbReference>
<dbReference type="NCBIfam" id="TIGR01549">
    <property type="entry name" value="HAD-SF-IA-v1"/>
    <property type="match status" value="1"/>
</dbReference>